<feature type="compositionally biased region" description="Low complexity" evidence="11">
    <location>
        <begin position="1"/>
        <end position="18"/>
    </location>
</feature>
<evidence type="ECO:0000313" key="15">
    <source>
        <dbReference type="Proteomes" id="UP000807306"/>
    </source>
</evidence>
<evidence type="ECO:0000256" key="3">
    <source>
        <dbReference type="ARBA" id="ARBA00012111"/>
    </source>
</evidence>
<evidence type="ECO:0000256" key="4">
    <source>
        <dbReference type="ARBA" id="ARBA00022491"/>
    </source>
</evidence>
<evidence type="ECO:0000256" key="2">
    <source>
        <dbReference type="ARBA" id="ARBA00007738"/>
    </source>
</evidence>
<organism evidence="14 15">
    <name type="scientific">Crepidotus variabilis</name>
    <dbReference type="NCBI Taxonomy" id="179855"/>
    <lineage>
        <taxon>Eukaryota</taxon>
        <taxon>Fungi</taxon>
        <taxon>Dikarya</taxon>
        <taxon>Basidiomycota</taxon>
        <taxon>Agaricomycotina</taxon>
        <taxon>Agaricomycetes</taxon>
        <taxon>Agaricomycetidae</taxon>
        <taxon>Agaricales</taxon>
        <taxon>Agaricineae</taxon>
        <taxon>Crepidotaceae</taxon>
        <taxon>Crepidotus</taxon>
    </lineage>
</organism>
<keyword evidence="6" id="KW-0156">Chromatin regulator</keyword>
<name>A0A9P6JQM9_9AGAR</name>
<evidence type="ECO:0000313" key="14">
    <source>
        <dbReference type="EMBL" id="KAF9529381.1"/>
    </source>
</evidence>
<evidence type="ECO:0000256" key="1">
    <source>
        <dbReference type="ARBA" id="ARBA00004123"/>
    </source>
</evidence>
<reference evidence="14" key="1">
    <citation type="submission" date="2020-11" db="EMBL/GenBank/DDBJ databases">
        <authorList>
            <consortium name="DOE Joint Genome Institute"/>
            <person name="Ahrendt S."/>
            <person name="Riley R."/>
            <person name="Andreopoulos W."/>
            <person name="Labutti K."/>
            <person name="Pangilinan J."/>
            <person name="Ruiz-Duenas F.J."/>
            <person name="Barrasa J.M."/>
            <person name="Sanchez-Garcia M."/>
            <person name="Camarero S."/>
            <person name="Miyauchi S."/>
            <person name="Serrano A."/>
            <person name="Linde D."/>
            <person name="Babiker R."/>
            <person name="Drula E."/>
            <person name="Ayuso-Fernandez I."/>
            <person name="Pacheco R."/>
            <person name="Padilla G."/>
            <person name="Ferreira P."/>
            <person name="Barriuso J."/>
            <person name="Kellner H."/>
            <person name="Castanera R."/>
            <person name="Alfaro M."/>
            <person name="Ramirez L."/>
            <person name="Pisabarro A.G."/>
            <person name="Kuo A."/>
            <person name="Tritt A."/>
            <person name="Lipzen A."/>
            <person name="He G."/>
            <person name="Yan M."/>
            <person name="Ng V."/>
            <person name="Cullen D."/>
            <person name="Martin F."/>
            <person name="Rosso M.-N."/>
            <person name="Henrissat B."/>
            <person name="Hibbett D."/>
            <person name="Martinez A.T."/>
            <person name="Grigoriev I.V."/>
        </authorList>
    </citation>
    <scope>NUCLEOTIDE SEQUENCE</scope>
    <source>
        <strain evidence="14">CBS 506.95</strain>
    </source>
</reference>
<keyword evidence="5" id="KW-0378">Hydrolase</keyword>
<dbReference type="InterPro" id="IPR019154">
    <property type="entry name" value="Arb2-like_domain"/>
</dbReference>
<dbReference type="PANTHER" id="PTHR10625:SF5">
    <property type="entry name" value="HISTONE DEACETYLASE"/>
    <property type="match status" value="1"/>
</dbReference>
<dbReference type="Gene3D" id="3.40.800.20">
    <property type="entry name" value="Histone deacetylase domain"/>
    <property type="match status" value="1"/>
</dbReference>
<dbReference type="GO" id="GO:0141221">
    <property type="term" value="F:histone deacetylase activity, hydrolytic mechanism"/>
    <property type="evidence" value="ECO:0007669"/>
    <property type="project" value="UniProtKB-EC"/>
</dbReference>
<evidence type="ECO:0000256" key="11">
    <source>
        <dbReference type="SAM" id="MobiDB-lite"/>
    </source>
</evidence>
<keyword evidence="7" id="KW-0805">Transcription regulation</keyword>
<feature type="domain" description="Arb2-like" evidence="13">
    <location>
        <begin position="423"/>
        <end position="681"/>
    </location>
</feature>
<dbReference type="Proteomes" id="UP000807306">
    <property type="component" value="Unassembled WGS sequence"/>
</dbReference>
<evidence type="ECO:0000259" key="12">
    <source>
        <dbReference type="Pfam" id="PF00850"/>
    </source>
</evidence>
<dbReference type="GO" id="GO:0040029">
    <property type="term" value="P:epigenetic regulation of gene expression"/>
    <property type="evidence" value="ECO:0007669"/>
    <property type="project" value="TreeGrafter"/>
</dbReference>
<dbReference type="InterPro" id="IPR000286">
    <property type="entry name" value="HDACs"/>
</dbReference>
<evidence type="ECO:0000256" key="5">
    <source>
        <dbReference type="ARBA" id="ARBA00022801"/>
    </source>
</evidence>
<keyword evidence="15" id="KW-1185">Reference proteome</keyword>
<dbReference type="GO" id="GO:0000118">
    <property type="term" value="C:histone deacetylase complex"/>
    <property type="evidence" value="ECO:0007669"/>
    <property type="project" value="TreeGrafter"/>
</dbReference>
<dbReference type="AlphaFoldDB" id="A0A9P6JQM9"/>
<evidence type="ECO:0000256" key="6">
    <source>
        <dbReference type="ARBA" id="ARBA00022853"/>
    </source>
</evidence>
<evidence type="ECO:0000256" key="9">
    <source>
        <dbReference type="ARBA" id="ARBA00023242"/>
    </source>
</evidence>
<dbReference type="Pfam" id="PF00850">
    <property type="entry name" value="Hist_deacetyl"/>
    <property type="match status" value="1"/>
</dbReference>
<dbReference type="PANTHER" id="PTHR10625">
    <property type="entry name" value="HISTONE DEACETYLASE HDAC1-RELATED"/>
    <property type="match status" value="1"/>
</dbReference>
<sequence>MEGSSSSVVASSSKQSDSMDVDEDMMTTPKPVRVIPATRPRANSLPLVAPDYAVGYIYSSEMMAHFCPSGHPEQPLRIQSIWQCLKKAGLTDKMKWLPIRAARKGEALLVHSEDHWNKVVAFQHMTEQQRADSEHFYDAMSLYVVPMTTRSSLLSCGGVIEAALAVARGELKKTFAIVRPPGHHAEPDEHMGFCFFNNVAVAARVVQMMTPVKKILILDWDVHHGNGTQRAFDNDPSVLYMSIHRYDRGEFYPCGPYGAVDSCGEGAGEGYSVNVPWPGPEMGDADYLYAFQKVIMPIALEFAPDLVIIAAGFDAAAGDELGECDVTPAGYAHMTHMLAGLAGGRMVVALEGGYNLKSISDSALAVTQILLGQAPEQLPPLQACEQATETVWLVARQQSKYWKSVDPKSCEPRQDVERISFDLPDILKKHRQYYLSKEHDMMQIPLLTPDQEDRFATQVMCSSDIFSNKTLVVFAHEFGNLRMELESSAVCDAHLERSYLIDVSKDVIDWVKRKGYAILDANLYSKPSDTLQVAISKAARGAKTKIVETPVDKLLMYLWDNYIQLSGADKIVFIGHGPGCKPLIDLLNTRAQSIKKSVKAIVQVVGPQIRGVVPRAVDDMREWYHARSLLVMSASHPMMTPIERPKDLRKHGFIVPVEEPRQIKLMSRALPAIEQFVAQMLSKPAQQAQA</sequence>
<dbReference type="EMBL" id="MU157846">
    <property type="protein sequence ID" value="KAF9529381.1"/>
    <property type="molecule type" value="Genomic_DNA"/>
</dbReference>
<dbReference type="SUPFAM" id="SSF52768">
    <property type="entry name" value="Arginase/deacetylase"/>
    <property type="match status" value="1"/>
</dbReference>
<evidence type="ECO:0000256" key="8">
    <source>
        <dbReference type="ARBA" id="ARBA00023163"/>
    </source>
</evidence>
<dbReference type="InterPro" id="IPR023801">
    <property type="entry name" value="His_deacetylse_dom"/>
</dbReference>
<comment type="similarity">
    <text evidence="2">Belongs to the histone deacetylase family. HD type 2 subfamily.</text>
</comment>
<dbReference type="EC" id="3.5.1.98" evidence="3"/>
<accession>A0A9P6JQM9</accession>
<comment type="caution">
    <text evidence="14">The sequence shown here is derived from an EMBL/GenBank/DDBJ whole genome shotgun (WGS) entry which is preliminary data.</text>
</comment>
<keyword evidence="9" id="KW-0539">Nucleus</keyword>
<evidence type="ECO:0000259" key="13">
    <source>
        <dbReference type="Pfam" id="PF09757"/>
    </source>
</evidence>
<keyword evidence="8" id="KW-0804">Transcription</keyword>
<evidence type="ECO:0000256" key="10">
    <source>
        <dbReference type="ARBA" id="ARBA00048287"/>
    </source>
</evidence>
<proteinExistence type="inferred from homology"/>
<dbReference type="InterPro" id="IPR023696">
    <property type="entry name" value="Ureohydrolase_dom_sf"/>
</dbReference>
<feature type="domain" description="Histone deacetylase" evidence="12">
    <location>
        <begin position="71"/>
        <end position="369"/>
    </location>
</feature>
<dbReference type="InterPro" id="IPR037138">
    <property type="entry name" value="His_deacetylse_dom_sf"/>
</dbReference>
<dbReference type="OrthoDB" id="424012at2759"/>
<gene>
    <name evidence="14" type="ORF">CPB83DRAFT_852570</name>
</gene>
<feature type="region of interest" description="Disordered" evidence="11">
    <location>
        <begin position="1"/>
        <end position="27"/>
    </location>
</feature>
<dbReference type="PRINTS" id="PR01270">
    <property type="entry name" value="HDASUPER"/>
</dbReference>
<dbReference type="FunFam" id="3.40.800.20:FF:000005">
    <property type="entry name" value="histone deacetylase 6"/>
    <property type="match status" value="1"/>
</dbReference>
<comment type="catalytic activity">
    <reaction evidence="10">
        <text>N(6)-acetyl-L-lysyl-[histone] + H2O = L-lysyl-[histone] + acetate</text>
        <dbReference type="Rhea" id="RHEA:58196"/>
        <dbReference type="Rhea" id="RHEA-COMP:9845"/>
        <dbReference type="Rhea" id="RHEA-COMP:11338"/>
        <dbReference type="ChEBI" id="CHEBI:15377"/>
        <dbReference type="ChEBI" id="CHEBI:29969"/>
        <dbReference type="ChEBI" id="CHEBI:30089"/>
        <dbReference type="ChEBI" id="CHEBI:61930"/>
        <dbReference type="EC" id="3.5.1.98"/>
    </reaction>
</comment>
<evidence type="ECO:0000256" key="7">
    <source>
        <dbReference type="ARBA" id="ARBA00023015"/>
    </source>
</evidence>
<dbReference type="Pfam" id="PF09757">
    <property type="entry name" value="Arb2-like"/>
    <property type="match status" value="1"/>
</dbReference>
<protein>
    <recommendedName>
        <fullName evidence="3">histone deacetylase</fullName>
        <ecNumber evidence="3">3.5.1.98</ecNumber>
    </recommendedName>
</protein>
<comment type="subcellular location">
    <subcellularLocation>
        <location evidence="1">Nucleus</location>
    </subcellularLocation>
</comment>
<keyword evidence="4" id="KW-0678">Repressor</keyword>